<accession>A0ABT5IT80</accession>
<reference evidence="1 2" key="1">
    <citation type="submission" date="2023-01" db="EMBL/GenBank/DDBJ databases">
        <title>Novel species of the genus Vogesella isolated from rivers.</title>
        <authorList>
            <person name="Lu H."/>
        </authorList>
    </citation>
    <scope>NUCLEOTIDE SEQUENCE [LARGE SCALE GENOMIC DNA]</scope>
    <source>
        <strain evidence="1 2">DC21W</strain>
    </source>
</reference>
<dbReference type="EMBL" id="JAQQLF010000001">
    <property type="protein sequence ID" value="MDC7715708.1"/>
    <property type="molecule type" value="Genomic_DNA"/>
</dbReference>
<sequence length="95" mass="10216">MQYEEVASQHFLTLRRTPFPHALIEQALLEMGGGGPAGMSYRKKVLAAAGWPHDGLVPFAKYPEQAASTFNRIRLALESGPDADGLLALLGVKPA</sequence>
<gene>
    <name evidence="1" type="ORF">PQU95_00550</name>
</gene>
<keyword evidence="2" id="KW-1185">Reference proteome</keyword>
<organism evidence="1 2">
    <name type="scientific">Vogesella aquatica</name>
    <dbReference type="NCBI Taxonomy" id="2984206"/>
    <lineage>
        <taxon>Bacteria</taxon>
        <taxon>Pseudomonadati</taxon>
        <taxon>Pseudomonadota</taxon>
        <taxon>Betaproteobacteria</taxon>
        <taxon>Neisseriales</taxon>
        <taxon>Chromobacteriaceae</taxon>
        <taxon>Vogesella</taxon>
    </lineage>
</organism>
<dbReference type="RefSeq" id="WP_272750205.1">
    <property type="nucleotide sequence ID" value="NZ_JAQQLF010000001.1"/>
</dbReference>
<proteinExistence type="predicted"/>
<protein>
    <submittedName>
        <fullName evidence="1">Uncharacterized protein</fullName>
    </submittedName>
</protein>
<name>A0ABT5IT80_9NEIS</name>
<comment type="caution">
    <text evidence="1">The sequence shown here is derived from an EMBL/GenBank/DDBJ whole genome shotgun (WGS) entry which is preliminary data.</text>
</comment>
<evidence type="ECO:0000313" key="1">
    <source>
        <dbReference type="EMBL" id="MDC7715708.1"/>
    </source>
</evidence>
<dbReference type="Proteomes" id="UP001219956">
    <property type="component" value="Unassembled WGS sequence"/>
</dbReference>
<evidence type="ECO:0000313" key="2">
    <source>
        <dbReference type="Proteomes" id="UP001219956"/>
    </source>
</evidence>